<organism evidence="2 3">
    <name type="scientific">Tetracentron sinense</name>
    <name type="common">Spur-leaf</name>
    <dbReference type="NCBI Taxonomy" id="13715"/>
    <lineage>
        <taxon>Eukaryota</taxon>
        <taxon>Viridiplantae</taxon>
        <taxon>Streptophyta</taxon>
        <taxon>Embryophyta</taxon>
        <taxon>Tracheophyta</taxon>
        <taxon>Spermatophyta</taxon>
        <taxon>Magnoliopsida</taxon>
        <taxon>Trochodendrales</taxon>
        <taxon>Trochodendraceae</taxon>
        <taxon>Tetracentron</taxon>
    </lineage>
</organism>
<dbReference type="InterPro" id="IPR004158">
    <property type="entry name" value="DUF247_pln"/>
</dbReference>
<sequence>MKDERKKPFLFTMKGDLERIEANGTVSDTGGDEVKHLLDFVRSCLLPSSIDMLLQGDKSCNVTHSATELHECQKILDCDILSYTRFMDILINTPNDVGLLIQYGIIDNGLGDNEDAHLFNNICKEVTYGAFCFSGLCKDLDAYFISFSAAVVLLILAFIQLLVLSFQRLETLV</sequence>
<keyword evidence="1" id="KW-1133">Transmembrane helix</keyword>
<dbReference type="AlphaFoldDB" id="A0A834YBA7"/>
<name>A0A834YBA7_TETSI</name>
<evidence type="ECO:0000256" key="1">
    <source>
        <dbReference type="SAM" id="Phobius"/>
    </source>
</evidence>
<protein>
    <submittedName>
        <fullName evidence="2">Uncharacterized protein</fullName>
    </submittedName>
</protein>
<dbReference type="Pfam" id="PF03140">
    <property type="entry name" value="DUF247"/>
    <property type="match status" value="1"/>
</dbReference>
<feature type="transmembrane region" description="Helical" evidence="1">
    <location>
        <begin position="143"/>
        <end position="166"/>
    </location>
</feature>
<dbReference type="PANTHER" id="PTHR31170">
    <property type="entry name" value="BNAC04G53230D PROTEIN"/>
    <property type="match status" value="1"/>
</dbReference>
<dbReference type="OrthoDB" id="672127at2759"/>
<dbReference type="EMBL" id="JABCRI010000022">
    <property type="protein sequence ID" value="KAF8378981.1"/>
    <property type="molecule type" value="Genomic_DNA"/>
</dbReference>
<comment type="caution">
    <text evidence="2">The sequence shown here is derived from an EMBL/GenBank/DDBJ whole genome shotgun (WGS) entry which is preliminary data.</text>
</comment>
<proteinExistence type="predicted"/>
<gene>
    <name evidence="2" type="ORF">HHK36_028407</name>
</gene>
<dbReference type="Proteomes" id="UP000655225">
    <property type="component" value="Unassembled WGS sequence"/>
</dbReference>
<evidence type="ECO:0000313" key="3">
    <source>
        <dbReference type="Proteomes" id="UP000655225"/>
    </source>
</evidence>
<keyword evidence="3" id="KW-1185">Reference proteome</keyword>
<reference evidence="2 3" key="1">
    <citation type="submission" date="2020-04" db="EMBL/GenBank/DDBJ databases">
        <title>Plant Genome Project.</title>
        <authorList>
            <person name="Zhang R.-G."/>
        </authorList>
    </citation>
    <scope>NUCLEOTIDE SEQUENCE [LARGE SCALE GENOMIC DNA]</scope>
    <source>
        <strain evidence="2">YNK0</strain>
        <tissue evidence="2">Leaf</tissue>
    </source>
</reference>
<keyword evidence="1" id="KW-0472">Membrane</keyword>
<dbReference type="PANTHER" id="PTHR31170:SF25">
    <property type="entry name" value="BNAA09G04570D PROTEIN"/>
    <property type="match status" value="1"/>
</dbReference>
<evidence type="ECO:0000313" key="2">
    <source>
        <dbReference type="EMBL" id="KAF8378981.1"/>
    </source>
</evidence>
<accession>A0A834YBA7</accession>
<keyword evidence="1" id="KW-0812">Transmembrane</keyword>